<dbReference type="PANTHER" id="PTHR39160">
    <property type="entry name" value="CELL WALL-BINDING PROTEIN YOCH"/>
    <property type="match status" value="1"/>
</dbReference>
<dbReference type="Gene3D" id="2.40.40.10">
    <property type="entry name" value="RlpA-like domain"/>
    <property type="match status" value="1"/>
</dbReference>
<feature type="compositionally biased region" description="Polar residues" evidence="2">
    <location>
        <begin position="138"/>
        <end position="164"/>
    </location>
</feature>
<protein>
    <submittedName>
        <fullName evidence="5">3D domain-containing protein</fullName>
    </submittedName>
</protein>
<comment type="caution">
    <text evidence="5">The sequence shown here is derived from an EMBL/GenBank/DDBJ whole genome shotgun (WGS) entry which is preliminary data.</text>
</comment>
<dbReference type="InterPro" id="IPR051933">
    <property type="entry name" value="Resuscitation_pf_RpfB"/>
</dbReference>
<dbReference type="RefSeq" id="WP_368638539.1">
    <property type="nucleotide sequence ID" value="NZ_JBFRHK010000024.1"/>
</dbReference>
<name>A0ABV3W4J0_9BACI</name>
<feature type="domain" description="LysM" evidence="4">
    <location>
        <begin position="78"/>
        <end position="121"/>
    </location>
</feature>
<dbReference type="PANTHER" id="PTHR39160:SF6">
    <property type="entry name" value="CELL WALL-BINDING PROTEIN YOCH"/>
    <property type="match status" value="1"/>
</dbReference>
<evidence type="ECO:0000256" key="3">
    <source>
        <dbReference type="SAM" id="SignalP"/>
    </source>
</evidence>
<reference evidence="5 6" key="1">
    <citation type="submission" date="2024-07" db="EMBL/GenBank/DDBJ databases">
        <title>Characterization of a bacterium isolated from hydrolysated instant sea cucumber by whole-genome sequencing and metabolomics.</title>
        <authorList>
            <person name="Luo X."/>
            <person name="Zhang Z."/>
            <person name="Zheng Z."/>
            <person name="Zhang W."/>
            <person name="Ming T."/>
            <person name="Jiao L."/>
            <person name="Su X."/>
            <person name="Kong F."/>
            <person name="Xu J."/>
        </authorList>
    </citation>
    <scope>NUCLEOTIDE SEQUENCE [LARGE SCALE GENOMIC DNA]</scope>
    <source>
        <strain evidence="5 6">XL-2024</strain>
    </source>
</reference>
<dbReference type="InterPro" id="IPR036908">
    <property type="entry name" value="RlpA-like_sf"/>
</dbReference>
<dbReference type="Pfam" id="PF01476">
    <property type="entry name" value="LysM"/>
    <property type="match status" value="1"/>
</dbReference>
<proteinExistence type="predicted"/>
<dbReference type="InterPro" id="IPR018392">
    <property type="entry name" value="LysM"/>
</dbReference>
<accession>A0ABV3W4J0</accession>
<dbReference type="SUPFAM" id="SSF50685">
    <property type="entry name" value="Barwin-like endoglucanases"/>
    <property type="match status" value="1"/>
</dbReference>
<evidence type="ECO:0000259" key="4">
    <source>
        <dbReference type="PROSITE" id="PS51782"/>
    </source>
</evidence>
<dbReference type="EMBL" id="JBFRHK010000024">
    <property type="protein sequence ID" value="MEX3748122.1"/>
    <property type="molecule type" value="Genomic_DNA"/>
</dbReference>
<evidence type="ECO:0000313" key="6">
    <source>
        <dbReference type="Proteomes" id="UP001558534"/>
    </source>
</evidence>
<dbReference type="InterPro" id="IPR010611">
    <property type="entry name" value="3D_dom"/>
</dbReference>
<keyword evidence="1 3" id="KW-0732">Signal</keyword>
<evidence type="ECO:0000256" key="2">
    <source>
        <dbReference type="SAM" id="MobiDB-lite"/>
    </source>
</evidence>
<dbReference type="CDD" id="cd00118">
    <property type="entry name" value="LysM"/>
    <property type="match status" value="1"/>
</dbReference>
<dbReference type="SUPFAM" id="SSF54106">
    <property type="entry name" value="LysM domain"/>
    <property type="match status" value="1"/>
</dbReference>
<feature type="signal peptide" evidence="3">
    <location>
        <begin position="1"/>
        <end position="25"/>
    </location>
</feature>
<evidence type="ECO:0000313" key="5">
    <source>
        <dbReference type="EMBL" id="MEX3748122.1"/>
    </source>
</evidence>
<sequence length="266" mass="28442">MKKRALALAVTLTLGLSLFASPSSAEDKLNVIPIDALWGISKIYELAVGEIGLLDEIDPKWFNLGKKDDTKNEKSSKDQHHIVHGDTLFSIARENGVSVEKLKEWNNLTSDVIYVGELLATKASAAKPKTTVSETKKVATTSNTKQVTTSNTKPATKSSTKQVSAPANATGQTLTMRATAYTAYCEGCSGITANGTDIRSNPNLKVIAVDPRVIPLGTRVWVEGYGEAIAADTGGAIKGNKIDVFIPTEGQARQWGVKTVTVKILN</sequence>
<feature type="region of interest" description="Disordered" evidence="2">
    <location>
        <begin position="136"/>
        <end position="164"/>
    </location>
</feature>
<feature type="chain" id="PRO_5046790160" evidence="3">
    <location>
        <begin position="26"/>
        <end position="266"/>
    </location>
</feature>
<organism evidence="5 6">
    <name type="scientific">Lysinibacillus xylanilyticus</name>
    <dbReference type="NCBI Taxonomy" id="582475"/>
    <lineage>
        <taxon>Bacteria</taxon>
        <taxon>Bacillati</taxon>
        <taxon>Bacillota</taxon>
        <taxon>Bacilli</taxon>
        <taxon>Bacillales</taxon>
        <taxon>Bacillaceae</taxon>
        <taxon>Lysinibacillus</taxon>
    </lineage>
</organism>
<dbReference type="PROSITE" id="PS51782">
    <property type="entry name" value="LYSM"/>
    <property type="match status" value="1"/>
</dbReference>
<dbReference type="Pfam" id="PF06725">
    <property type="entry name" value="3D"/>
    <property type="match status" value="1"/>
</dbReference>
<dbReference type="Proteomes" id="UP001558534">
    <property type="component" value="Unassembled WGS sequence"/>
</dbReference>
<dbReference type="Gene3D" id="3.10.350.10">
    <property type="entry name" value="LysM domain"/>
    <property type="match status" value="1"/>
</dbReference>
<evidence type="ECO:0000256" key="1">
    <source>
        <dbReference type="ARBA" id="ARBA00022729"/>
    </source>
</evidence>
<keyword evidence="6" id="KW-1185">Reference proteome</keyword>
<dbReference type="InterPro" id="IPR036779">
    <property type="entry name" value="LysM_dom_sf"/>
</dbReference>
<dbReference type="CDD" id="cd22786">
    <property type="entry name" value="DPBB_YuiC-like"/>
    <property type="match status" value="1"/>
</dbReference>
<gene>
    <name evidence="5" type="ORF">AB1300_23890</name>
</gene>
<dbReference type="SMART" id="SM00257">
    <property type="entry name" value="LysM"/>
    <property type="match status" value="1"/>
</dbReference>